<name>A0A833VD99_9POAL</name>
<gene>
    <name evidence="2" type="ORF">FCM35_KLT21340</name>
</gene>
<feature type="region of interest" description="Disordered" evidence="1">
    <location>
        <begin position="1"/>
        <end position="90"/>
    </location>
</feature>
<feature type="compositionally biased region" description="Basic and acidic residues" evidence="1">
    <location>
        <begin position="49"/>
        <end position="58"/>
    </location>
</feature>
<dbReference type="AlphaFoldDB" id="A0A833VD99"/>
<keyword evidence="3" id="KW-1185">Reference proteome</keyword>
<dbReference type="PANTHER" id="PTHR37260">
    <property type="entry name" value="PHOSPHORELAY PROTEIN"/>
    <property type="match status" value="1"/>
</dbReference>
<sequence>MDPKATAKSKRGHSLHGRRNNPSSSSIAAKKKASTSASASGAVAQSKGEAPRPRRRPELPSNWDRYDDDVDDDSGAMGGQRGESSSAAMAQGSEMLAKSKGADYRYLIEQARSQPQPIASFPDEFAFDFLQCSSSMLSTKGEMLLSLCEDDNFIVDDFVSSPNYEVSFLSMDLNALAGQLSKVRTSQRLFMEDDLFMEEMLVSEPKENNQQPDRSAIIDGGSNAEREDISSSDISVEKIQSLTSTSESPMETELDKLINSFDETKISRASTNSTNTSIVLSEKKLTSSLDDVLDDLLAEASLLTGDQILDTVSSKKDIIGSIDDLLGQAGMDVKKDKQGELSVDSSSSSVPTKQVDDFDSWFDSL</sequence>
<feature type="region of interest" description="Disordered" evidence="1">
    <location>
        <begin position="203"/>
        <end position="232"/>
    </location>
</feature>
<evidence type="ECO:0000313" key="3">
    <source>
        <dbReference type="Proteomes" id="UP000623129"/>
    </source>
</evidence>
<accession>A0A833VD99</accession>
<proteinExistence type="predicted"/>
<dbReference type="PANTHER" id="PTHR37260:SF2">
    <property type="entry name" value="PROTEIN ECERIFERUM 16"/>
    <property type="match status" value="1"/>
</dbReference>
<protein>
    <submittedName>
        <fullName evidence="2">Uncharacterized protein</fullName>
    </submittedName>
</protein>
<dbReference type="InterPro" id="IPR053342">
    <property type="entry name" value="Exosome_cofactor/PTGS_suppr"/>
</dbReference>
<reference evidence="2" key="1">
    <citation type="submission" date="2020-01" db="EMBL/GenBank/DDBJ databases">
        <title>Genome sequence of Kobresia littledalei, the first chromosome-level genome in the family Cyperaceae.</title>
        <authorList>
            <person name="Qu G."/>
        </authorList>
    </citation>
    <scope>NUCLEOTIDE SEQUENCE</scope>
    <source>
        <strain evidence="2">C.B.Clarke</strain>
        <tissue evidence="2">Leaf</tissue>
    </source>
</reference>
<comment type="caution">
    <text evidence="2">The sequence shown here is derived from an EMBL/GenBank/DDBJ whole genome shotgun (WGS) entry which is preliminary data.</text>
</comment>
<evidence type="ECO:0000256" key="1">
    <source>
        <dbReference type="SAM" id="MobiDB-lite"/>
    </source>
</evidence>
<feature type="compositionally biased region" description="Basic residues" evidence="1">
    <location>
        <begin position="7"/>
        <end position="19"/>
    </location>
</feature>
<dbReference type="OrthoDB" id="685075at2759"/>
<evidence type="ECO:0000313" key="2">
    <source>
        <dbReference type="EMBL" id="KAF3334736.1"/>
    </source>
</evidence>
<dbReference type="EMBL" id="SWLB01000009">
    <property type="protein sequence ID" value="KAF3334736.1"/>
    <property type="molecule type" value="Genomic_DNA"/>
</dbReference>
<feature type="compositionally biased region" description="Low complexity" evidence="1">
    <location>
        <begin position="23"/>
        <end position="47"/>
    </location>
</feature>
<dbReference type="Proteomes" id="UP000623129">
    <property type="component" value="Unassembled WGS sequence"/>
</dbReference>
<organism evidence="2 3">
    <name type="scientific">Carex littledalei</name>
    <dbReference type="NCBI Taxonomy" id="544730"/>
    <lineage>
        <taxon>Eukaryota</taxon>
        <taxon>Viridiplantae</taxon>
        <taxon>Streptophyta</taxon>
        <taxon>Embryophyta</taxon>
        <taxon>Tracheophyta</taxon>
        <taxon>Spermatophyta</taxon>
        <taxon>Magnoliopsida</taxon>
        <taxon>Liliopsida</taxon>
        <taxon>Poales</taxon>
        <taxon>Cyperaceae</taxon>
        <taxon>Cyperoideae</taxon>
        <taxon>Cariceae</taxon>
        <taxon>Carex</taxon>
        <taxon>Carex subgen. Euthyceras</taxon>
    </lineage>
</organism>